<keyword evidence="2" id="KW-1185">Reference proteome</keyword>
<name>A0ABQ5T6A0_9CAUL</name>
<evidence type="ECO:0000313" key="2">
    <source>
        <dbReference type="Proteomes" id="UP001143509"/>
    </source>
</evidence>
<accession>A0ABQ5T6A0</accession>
<organism evidence="1 2">
    <name type="scientific">Brevundimonas intermedia</name>
    <dbReference type="NCBI Taxonomy" id="74315"/>
    <lineage>
        <taxon>Bacteria</taxon>
        <taxon>Pseudomonadati</taxon>
        <taxon>Pseudomonadota</taxon>
        <taxon>Alphaproteobacteria</taxon>
        <taxon>Caulobacterales</taxon>
        <taxon>Caulobacteraceae</taxon>
        <taxon>Brevundimonas</taxon>
    </lineage>
</organism>
<protein>
    <submittedName>
        <fullName evidence="1">Uncharacterized protein</fullName>
    </submittedName>
</protein>
<comment type="caution">
    <text evidence="1">The sequence shown here is derived from an EMBL/GenBank/DDBJ whole genome shotgun (WGS) entry which is preliminary data.</text>
</comment>
<sequence>MTSATDPITNVGALGRHEAAEAANLCFQLWSKRLHRYMTPVTNTDKPGPFRRLK</sequence>
<gene>
    <name evidence="1" type="ORF">GCM10017620_05070</name>
</gene>
<evidence type="ECO:0000313" key="1">
    <source>
        <dbReference type="EMBL" id="GLK47534.1"/>
    </source>
</evidence>
<dbReference type="EMBL" id="BSFD01000001">
    <property type="protein sequence ID" value="GLK47534.1"/>
    <property type="molecule type" value="Genomic_DNA"/>
</dbReference>
<proteinExistence type="predicted"/>
<reference evidence="1" key="1">
    <citation type="journal article" date="2014" name="Int. J. Syst. Evol. Microbiol.">
        <title>Complete genome of a new Firmicutes species belonging to the dominant human colonic microbiota ('Ruminococcus bicirculans') reveals two chromosomes and a selective capacity to utilize plant glucans.</title>
        <authorList>
            <consortium name="NISC Comparative Sequencing Program"/>
            <person name="Wegmann U."/>
            <person name="Louis P."/>
            <person name="Goesmann A."/>
            <person name="Henrissat B."/>
            <person name="Duncan S.H."/>
            <person name="Flint H.J."/>
        </authorList>
    </citation>
    <scope>NUCLEOTIDE SEQUENCE</scope>
    <source>
        <strain evidence="1">VKM B-1499</strain>
    </source>
</reference>
<reference evidence="1" key="2">
    <citation type="submission" date="2023-01" db="EMBL/GenBank/DDBJ databases">
        <authorList>
            <person name="Sun Q."/>
            <person name="Evtushenko L."/>
        </authorList>
    </citation>
    <scope>NUCLEOTIDE SEQUENCE</scope>
    <source>
        <strain evidence="1">VKM B-1499</strain>
    </source>
</reference>
<dbReference type="Proteomes" id="UP001143509">
    <property type="component" value="Unassembled WGS sequence"/>
</dbReference>